<proteinExistence type="predicted"/>
<evidence type="ECO:0000313" key="5">
    <source>
        <dbReference type="Proteomes" id="UP000241818"/>
    </source>
</evidence>
<keyword evidence="1" id="KW-0963">Cytoplasm</keyword>
<dbReference type="Pfam" id="PF22788">
    <property type="entry name" value="COP9_hel_rpt"/>
    <property type="match status" value="1"/>
</dbReference>
<keyword evidence="2" id="KW-0175">Coiled coil</keyword>
<dbReference type="InterPro" id="IPR050756">
    <property type="entry name" value="CSN3"/>
</dbReference>
<protein>
    <recommendedName>
        <fullName evidence="3">COP9 signalosome complex subunit 3 N-terminal helical repeats domain-containing protein</fullName>
    </recommendedName>
</protein>
<dbReference type="GeneID" id="36577817"/>
<feature type="coiled-coil region" evidence="2">
    <location>
        <begin position="419"/>
        <end position="446"/>
    </location>
</feature>
<evidence type="ECO:0000313" key="4">
    <source>
        <dbReference type="EMBL" id="PSS27278.1"/>
    </source>
</evidence>
<dbReference type="OrthoDB" id="29061at2759"/>
<keyword evidence="5" id="KW-1185">Reference proteome</keyword>
<accession>A0A2T3BD71</accession>
<dbReference type="EMBL" id="KZ679006">
    <property type="protein sequence ID" value="PSS27278.1"/>
    <property type="molecule type" value="Genomic_DNA"/>
</dbReference>
<name>A0A2T3BD71_AMORE</name>
<dbReference type="PANTHER" id="PTHR10758:SF1">
    <property type="entry name" value="COP9 SIGNALOSOME COMPLEX SUBUNIT 3"/>
    <property type="match status" value="1"/>
</dbReference>
<evidence type="ECO:0000256" key="1">
    <source>
        <dbReference type="ARBA" id="ARBA00022490"/>
    </source>
</evidence>
<organism evidence="4 5">
    <name type="scientific">Amorphotheca resinae ATCC 22711</name>
    <dbReference type="NCBI Taxonomy" id="857342"/>
    <lineage>
        <taxon>Eukaryota</taxon>
        <taxon>Fungi</taxon>
        <taxon>Dikarya</taxon>
        <taxon>Ascomycota</taxon>
        <taxon>Pezizomycotina</taxon>
        <taxon>Leotiomycetes</taxon>
        <taxon>Helotiales</taxon>
        <taxon>Amorphothecaceae</taxon>
        <taxon>Amorphotheca</taxon>
    </lineage>
</organism>
<dbReference type="GO" id="GO:0008180">
    <property type="term" value="C:COP9 signalosome"/>
    <property type="evidence" value="ECO:0007669"/>
    <property type="project" value="TreeGrafter"/>
</dbReference>
<dbReference type="PANTHER" id="PTHR10758">
    <property type="entry name" value="26S PROTEASOME NON-ATPASE REGULATORY SUBUNIT 3/COP9 SIGNALOSOME COMPLEX SUBUNIT 3"/>
    <property type="match status" value="1"/>
</dbReference>
<dbReference type="GO" id="GO:0006511">
    <property type="term" value="P:ubiquitin-dependent protein catabolic process"/>
    <property type="evidence" value="ECO:0007669"/>
    <property type="project" value="TreeGrafter"/>
</dbReference>
<dbReference type="STRING" id="857342.A0A2T3BD71"/>
<dbReference type="InParanoid" id="A0A2T3BD71"/>
<dbReference type="RefSeq" id="XP_024724803.1">
    <property type="nucleotide sequence ID" value="XM_024869736.1"/>
</dbReference>
<evidence type="ECO:0000256" key="2">
    <source>
        <dbReference type="SAM" id="Coils"/>
    </source>
</evidence>
<evidence type="ECO:0000259" key="3">
    <source>
        <dbReference type="Pfam" id="PF22788"/>
    </source>
</evidence>
<feature type="domain" description="COP9 signalosome complex subunit 3 N-terminal helical repeats" evidence="3">
    <location>
        <begin position="53"/>
        <end position="287"/>
    </location>
</feature>
<reference evidence="4 5" key="1">
    <citation type="journal article" date="2018" name="New Phytol.">
        <title>Comparative genomics and transcriptomics depict ericoid mycorrhizal fungi as versatile saprotrophs and plant mutualists.</title>
        <authorList>
            <person name="Martino E."/>
            <person name="Morin E."/>
            <person name="Grelet G.A."/>
            <person name="Kuo A."/>
            <person name="Kohler A."/>
            <person name="Daghino S."/>
            <person name="Barry K.W."/>
            <person name="Cichocki N."/>
            <person name="Clum A."/>
            <person name="Dockter R.B."/>
            <person name="Hainaut M."/>
            <person name="Kuo R.C."/>
            <person name="LaButti K."/>
            <person name="Lindahl B.D."/>
            <person name="Lindquist E.A."/>
            <person name="Lipzen A."/>
            <person name="Khouja H.R."/>
            <person name="Magnuson J."/>
            <person name="Murat C."/>
            <person name="Ohm R.A."/>
            <person name="Singer S.W."/>
            <person name="Spatafora J.W."/>
            <person name="Wang M."/>
            <person name="Veneault-Fourrey C."/>
            <person name="Henrissat B."/>
            <person name="Grigoriev I.V."/>
            <person name="Martin F.M."/>
            <person name="Perotto S."/>
        </authorList>
    </citation>
    <scope>NUCLEOTIDE SEQUENCE [LARGE SCALE GENOMIC DNA]</scope>
    <source>
        <strain evidence="4 5">ATCC 22711</strain>
    </source>
</reference>
<dbReference type="Proteomes" id="UP000241818">
    <property type="component" value="Unassembled WGS sequence"/>
</dbReference>
<dbReference type="InterPro" id="IPR055089">
    <property type="entry name" value="COP9_N"/>
</dbReference>
<gene>
    <name evidence="4" type="ORF">M430DRAFT_92833</name>
</gene>
<dbReference type="AlphaFoldDB" id="A0A2T3BD71"/>
<sequence>MDDLLPKLLAFPPHPPPQTPLSDFQYDEGIRNQISTVGKIPEKNLLPQTSGGENALDVINPAINTVPYIYILLAHINAAQKGNKGVNWDTLWAKIANFLETFDGRQIRYLGKEFTQIIETAVTLARSNNQSILAIGPIRTALLRLDPSGSILTSTHLHLVELALEARDYETVLPVIDKFIYHFPGATNQPRPKFLCELGLSPTAYITPESKLTAKLNHQDVLEYFMYSGMVYIGLRKWESALECLENAITYPAKDVSKIMVEAYKKWILVGLLLEGKPLNLPKSTSSSVAKSYHVVAKPYETVAQIFETGTASRLKAEVEAGQKIWQGDCNMGLMLSVLSAYQKFQIRNLADIYSKISIPEVNNLTMSAETGGKLQSPALAEQLVQSMISEGSLNATLSHPPNGPAILTFGLGAPIMTEDQMQKELQASKQRIQFLTQEIKTTDRLLTYDKEYVKYMQKLKKNAKNGVTDQGISGPDMDWNPIEDEDIMAGVF</sequence>